<dbReference type="AlphaFoldDB" id="A0A1R1SHY9"/>
<dbReference type="Proteomes" id="UP000186168">
    <property type="component" value="Unassembled WGS sequence"/>
</dbReference>
<dbReference type="GeneID" id="96741809"/>
<proteinExistence type="predicted"/>
<name>A0A1R1SHY9_9ACTN</name>
<evidence type="ECO:0000313" key="1">
    <source>
        <dbReference type="EMBL" id="OMI37883.1"/>
    </source>
</evidence>
<dbReference type="STRING" id="67365.GCA_001704635_03622"/>
<evidence type="ECO:0000313" key="2">
    <source>
        <dbReference type="Proteomes" id="UP000186168"/>
    </source>
</evidence>
<accession>A0A1R1SHY9</accession>
<organism evidence="1 2">
    <name type="scientific">Streptomyces sparsogenes DSM 40356</name>
    <dbReference type="NCBI Taxonomy" id="1331668"/>
    <lineage>
        <taxon>Bacteria</taxon>
        <taxon>Bacillati</taxon>
        <taxon>Actinomycetota</taxon>
        <taxon>Actinomycetes</taxon>
        <taxon>Kitasatosporales</taxon>
        <taxon>Streptomycetaceae</taxon>
        <taxon>Streptomyces</taxon>
    </lineage>
</organism>
<sequence>MATRLVTCYIAVCDLCGAITDADGFTPHLDSPEEAVRYITETAFGDDGWTLSPDGRLVCDTVTDPAHEAVHEKAGKRIPTPGPDAMCVTFPTT</sequence>
<gene>
    <name evidence="1" type="ORF">SPAR_18918</name>
</gene>
<keyword evidence="2" id="KW-1185">Reference proteome</keyword>
<protein>
    <submittedName>
        <fullName evidence="1">Uncharacterized protein</fullName>
    </submittedName>
</protein>
<dbReference type="EMBL" id="ASQP01000260">
    <property type="protein sequence ID" value="OMI37883.1"/>
    <property type="molecule type" value="Genomic_DNA"/>
</dbReference>
<reference evidence="1 2" key="1">
    <citation type="submission" date="2013-05" db="EMBL/GenBank/DDBJ databases">
        <title>Genome sequence of Streptomyces sparsogenes DSM 40356.</title>
        <authorList>
            <person name="Coyne S."/>
            <person name="Seebeck F.P."/>
        </authorList>
    </citation>
    <scope>NUCLEOTIDE SEQUENCE [LARGE SCALE GENOMIC DNA]</scope>
    <source>
        <strain evidence="1 2">DSM 40356</strain>
    </source>
</reference>
<dbReference type="RefSeq" id="WP_065958712.1">
    <property type="nucleotide sequence ID" value="NZ_ASQP01000260.1"/>
</dbReference>
<comment type="caution">
    <text evidence="1">The sequence shown here is derived from an EMBL/GenBank/DDBJ whole genome shotgun (WGS) entry which is preliminary data.</text>
</comment>